<dbReference type="PRINTS" id="PR00598">
    <property type="entry name" value="HTHMARR"/>
</dbReference>
<comment type="caution">
    <text evidence="5">The sequence shown here is derived from an EMBL/GenBank/DDBJ whole genome shotgun (WGS) entry which is preliminary data.</text>
</comment>
<reference evidence="5 8" key="2">
    <citation type="submission" date="2019-07" db="EMBL/GenBank/DDBJ databases">
        <title>Whole genome shotgun sequence of Myxococcus fulvus NBRC 100333.</title>
        <authorList>
            <person name="Hosoyama A."/>
            <person name="Uohara A."/>
            <person name="Ohji S."/>
            <person name="Ichikawa N."/>
        </authorList>
    </citation>
    <scope>NUCLEOTIDE SEQUENCE [LARGE SCALE GENOMIC DNA]</scope>
    <source>
        <strain evidence="5 8">NBRC 100333</strain>
    </source>
</reference>
<dbReference type="Pfam" id="PF01047">
    <property type="entry name" value="MarR"/>
    <property type="match status" value="1"/>
</dbReference>
<dbReference type="GO" id="GO:0003677">
    <property type="term" value="F:DNA binding"/>
    <property type="evidence" value="ECO:0007669"/>
    <property type="project" value="UniProtKB-KW"/>
</dbReference>
<dbReference type="InterPro" id="IPR036388">
    <property type="entry name" value="WH-like_DNA-bd_sf"/>
</dbReference>
<dbReference type="PANTHER" id="PTHR33164">
    <property type="entry name" value="TRANSCRIPTIONAL REGULATOR, MARR FAMILY"/>
    <property type="match status" value="1"/>
</dbReference>
<dbReference type="Proteomes" id="UP000183760">
    <property type="component" value="Unassembled WGS sequence"/>
</dbReference>
<dbReference type="InterPro" id="IPR000835">
    <property type="entry name" value="HTH_MarR-typ"/>
</dbReference>
<reference evidence="6 7" key="1">
    <citation type="submission" date="2016-10" db="EMBL/GenBank/DDBJ databases">
        <authorList>
            <person name="Varghese N."/>
            <person name="Submissions S."/>
        </authorList>
    </citation>
    <scope>NUCLEOTIDE SEQUENCE [LARGE SCALE GENOMIC DNA]</scope>
    <source>
        <strain evidence="6 7">DSM 16525</strain>
    </source>
</reference>
<dbReference type="InterPro" id="IPR023187">
    <property type="entry name" value="Tscrpt_reg_MarR-type_CS"/>
</dbReference>
<evidence type="ECO:0000256" key="2">
    <source>
        <dbReference type="ARBA" id="ARBA00023125"/>
    </source>
</evidence>
<dbReference type="PROSITE" id="PS01117">
    <property type="entry name" value="HTH_MARR_1"/>
    <property type="match status" value="1"/>
</dbReference>
<keyword evidence="2" id="KW-0238">DNA-binding</keyword>
<dbReference type="GO" id="GO:0006950">
    <property type="term" value="P:response to stress"/>
    <property type="evidence" value="ECO:0007669"/>
    <property type="project" value="TreeGrafter"/>
</dbReference>
<gene>
    <name evidence="5" type="ORF">MFU01_05860</name>
    <name evidence="6" type="ORF">SAMN05443572_101906</name>
</gene>
<organism evidence="5 8">
    <name type="scientific">Myxococcus fulvus</name>
    <dbReference type="NCBI Taxonomy" id="33"/>
    <lineage>
        <taxon>Bacteria</taxon>
        <taxon>Pseudomonadati</taxon>
        <taxon>Myxococcota</taxon>
        <taxon>Myxococcia</taxon>
        <taxon>Myxococcales</taxon>
        <taxon>Cystobacterineae</taxon>
        <taxon>Myxococcaceae</taxon>
        <taxon>Myxococcus</taxon>
    </lineage>
</organism>
<keyword evidence="1" id="KW-0805">Transcription regulation</keyword>
<dbReference type="GO" id="GO:0003700">
    <property type="term" value="F:DNA-binding transcription factor activity"/>
    <property type="evidence" value="ECO:0007669"/>
    <property type="project" value="InterPro"/>
</dbReference>
<sequence length="173" mass="19241">MSITPPITRFERLQRLSQRFPQLDASAIETCVLLLRMSNDLSSAYEANLARHGLSTGRFTVLARLLSYSESEEGKGLTPAELAESSCVSRATMTGLLDTLEKDGLISRADHPDDRRMYTVHLTPKASALLEELLPVHFRRVAELMSTLSEPERATLRELLTKVSSGLPAFREP</sequence>
<evidence type="ECO:0000259" key="4">
    <source>
        <dbReference type="PROSITE" id="PS50995"/>
    </source>
</evidence>
<dbReference type="SUPFAM" id="SSF46785">
    <property type="entry name" value="Winged helix' DNA-binding domain"/>
    <property type="match status" value="1"/>
</dbReference>
<dbReference type="Gene3D" id="1.10.10.10">
    <property type="entry name" value="Winged helix-like DNA-binding domain superfamily/Winged helix DNA-binding domain"/>
    <property type="match status" value="1"/>
</dbReference>
<dbReference type="Proteomes" id="UP000321514">
    <property type="component" value="Unassembled WGS sequence"/>
</dbReference>
<dbReference type="EMBL" id="FOIB01000001">
    <property type="protein sequence ID" value="SET03597.1"/>
    <property type="molecule type" value="Genomic_DNA"/>
</dbReference>
<dbReference type="AlphaFoldDB" id="A0A511SUG0"/>
<dbReference type="PANTHER" id="PTHR33164:SF43">
    <property type="entry name" value="HTH-TYPE TRANSCRIPTIONAL REPRESSOR YETL"/>
    <property type="match status" value="1"/>
</dbReference>
<dbReference type="PROSITE" id="PS50995">
    <property type="entry name" value="HTH_MARR_2"/>
    <property type="match status" value="1"/>
</dbReference>
<keyword evidence="3" id="KW-0804">Transcription</keyword>
<evidence type="ECO:0000313" key="5">
    <source>
        <dbReference type="EMBL" id="GEN05549.1"/>
    </source>
</evidence>
<keyword evidence="7" id="KW-1185">Reference proteome</keyword>
<protein>
    <submittedName>
        <fullName evidence="5">MarR family transcriptional regulator</fullName>
    </submittedName>
    <submittedName>
        <fullName evidence="6">Transcriptional regulator, MarR family</fullName>
    </submittedName>
</protein>
<accession>A0A511SUG0</accession>
<dbReference type="STRING" id="1334629.MFUL124B02_05495"/>
<evidence type="ECO:0000313" key="7">
    <source>
        <dbReference type="Proteomes" id="UP000183760"/>
    </source>
</evidence>
<name>A0A511SUG0_MYXFU</name>
<dbReference type="RefSeq" id="WP_074949249.1">
    <property type="nucleotide sequence ID" value="NZ_BJXR01000010.1"/>
</dbReference>
<dbReference type="InterPro" id="IPR036390">
    <property type="entry name" value="WH_DNA-bd_sf"/>
</dbReference>
<evidence type="ECO:0000313" key="6">
    <source>
        <dbReference type="EMBL" id="SET03597.1"/>
    </source>
</evidence>
<dbReference type="OrthoDB" id="5521015at2"/>
<proteinExistence type="predicted"/>
<feature type="domain" description="HTH marR-type" evidence="4">
    <location>
        <begin position="27"/>
        <end position="165"/>
    </location>
</feature>
<evidence type="ECO:0000256" key="3">
    <source>
        <dbReference type="ARBA" id="ARBA00023163"/>
    </source>
</evidence>
<dbReference type="EMBL" id="BJXR01000010">
    <property type="protein sequence ID" value="GEN05549.1"/>
    <property type="molecule type" value="Genomic_DNA"/>
</dbReference>
<evidence type="ECO:0000313" key="8">
    <source>
        <dbReference type="Proteomes" id="UP000321514"/>
    </source>
</evidence>
<evidence type="ECO:0000256" key="1">
    <source>
        <dbReference type="ARBA" id="ARBA00023015"/>
    </source>
</evidence>
<dbReference type="SMART" id="SM00347">
    <property type="entry name" value="HTH_MARR"/>
    <property type="match status" value="1"/>
</dbReference>
<dbReference type="InterPro" id="IPR039422">
    <property type="entry name" value="MarR/SlyA-like"/>
</dbReference>